<protein>
    <submittedName>
        <fullName evidence="1">Uncharacterized protein</fullName>
    </submittedName>
</protein>
<dbReference type="RefSeq" id="WP_166351054.1">
    <property type="nucleotide sequence ID" value="NZ_CP088280.1"/>
</dbReference>
<dbReference type="AlphaFoldDB" id="A0A7Z0QHR3"/>
<evidence type="ECO:0000313" key="2">
    <source>
        <dbReference type="EMBL" id="UGX91146.1"/>
    </source>
</evidence>
<reference evidence="1" key="2">
    <citation type="submission" date="2020-06" db="EMBL/GenBank/DDBJ databases">
        <title>Whole Genome Sequence of Bradyrhizobium sp. Strain 323S2.</title>
        <authorList>
            <person name="Bromfield E.S.P."/>
        </authorList>
    </citation>
    <scope>NUCLEOTIDE SEQUENCE [LARGE SCALE GENOMIC DNA]</scope>
    <source>
        <strain evidence="1">323S2</strain>
    </source>
</reference>
<organism evidence="1">
    <name type="scientific">Bradyrhizobium barranii subsp. barranii</name>
    <dbReference type="NCBI Taxonomy" id="2823807"/>
    <lineage>
        <taxon>Bacteria</taxon>
        <taxon>Pseudomonadati</taxon>
        <taxon>Pseudomonadota</taxon>
        <taxon>Alphaproteobacteria</taxon>
        <taxon>Hyphomicrobiales</taxon>
        <taxon>Nitrobacteraceae</taxon>
        <taxon>Bradyrhizobium</taxon>
        <taxon>Bradyrhizobium barranii</taxon>
    </lineage>
</organism>
<sequence length="55" mass="5619">MGTAFAGHLAAIVALRPGLAPPLSSAPFDVLATRAVVIVYLIHLRAYSSVALGMA</sequence>
<dbReference type="EMBL" id="CP088280">
    <property type="protein sequence ID" value="UGX91146.1"/>
    <property type="molecule type" value="Genomic_DNA"/>
</dbReference>
<accession>A0A7Z0QHR3</accession>
<gene>
    <name evidence="2" type="ORF">G6321_00035850</name>
    <name evidence="1" type="ORF">G6321_32435</name>
</gene>
<reference evidence="2 3" key="3">
    <citation type="journal article" date="2022" name="Int. J. Syst. Evol. Microbiol.">
        <title>Strains of Bradyrhizobium barranii sp. nov. associated with legumes native to Canada are symbionts of soybeans and belong to different subspecies (subsp. barranii subsp. nov. and subsp. apii subsp. nov.) and symbiovars (sv. glycinearum and sv. septentrionale).</title>
        <authorList>
            <person name="Bromfield E.S.P."/>
            <person name="Cloutier S."/>
            <person name="Wasai-Hara S."/>
            <person name="Minamisawa K."/>
        </authorList>
    </citation>
    <scope>NUCLEOTIDE SEQUENCE [LARGE SCALE GENOMIC DNA]</scope>
    <source>
        <strain evidence="2 3">323S2</strain>
    </source>
</reference>
<dbReference type="EMBL" id="JACBFH010000001">
    <property type="protein sequence ID" value="NYY92917.1"/>
    <property type="molecule type" value="Genomic_DNA"/>
</dbReference>
<proteinExistence type="predicted"/>
<evidence type="ECO:0000313" key="3">
    <source>
        <dbReference type="Proteomes" id="UP000564836"/>
    </source>
</evidence>
<name>A0A7Z0QHR3_9BRAD</name>
<evidence type="ECO:0000313" key="1">
    <source>
        <dbReference type="EMBL" id="NYY92917.1"/>
    </source>
</evidence>
<reference evidence="2 3" key="1">
    <citation type="journal article" date="2017" name="Syst. Appl. Microbiol.">
        <title>Soybeans inoculated with root zone soils of Canadian native legumes harbour diverse and novel Bradyrhizobium spp. that possess agricultural potential.</title>
        <authorList>
            <person name="Bromfield E.S.P."/>
            <person name="Cloutier S."/>
            <person name="Tambong J.T."/>
            <person name="Tran Thi T.V."/>
        </authorList>
    </citation>
    <scope>NUCLEOTIDE SEQUENCE [LARGE SCALE GENOMIC DNA]</scope>
    <source>
        <strain evidence="2 3">323S2</strain>
    </source>
</reference>
<dbReference type="Proteomes" id="UP000564836">
    <property type="component" value="Chromosome"/>
</dbReference>